<evidence type="ECO:0000313" key="1">
    <source>
        <dbReference type="EMBL" id="GBN33676.1"/>
    </source>
</evidence>
<reference evidence="1 2" key="1">
    <citation type="journal article" date="2019" name="Sci. Rep.">
        <title>Orb-weaving spider Araneus ventricosus genome elucidates the spidroin gene catalogue.</title>
        <authorList>
            <person name="Kono N."/>
            <person name="Nakamura H."/>
            <person name="Ohtoshi R."/>
            <person name="Moran D.A.P."/>
            <person name="Shinohara A."/>
            <person name="Yoshida Y."/>
            <person name="Fujiwara M."/>
            <person name="Mori M."/>
            <person name="Tomita M."/>
            <person name="Arakawa K."/>
        </authorList>
    </citation>
    <scope>NUCLEOTIDE SEQUENCE [LARGE SCALE GENOMIC DNA]</scope>
</reference>
<protein>
    <submittedName>
        <fullName evidence="1">Uncharacterized protein</fullName>
    </submittedName>
</protein>
<organism evidence="1 2">
    <name type="scientific">Araneus ventricosus</name>
    <name type="common">Orbweaver spider</name>
    <name type="synonym">Epeira ventricosa</name>
    <dbReference type="NCBI Taxonomy" id="182803"/>
    <lineage>
        <taxon>Eukaryota</taxon>
        <taxon>Metazoa</taxon>
        <taxon>Ecdysozoa</taxon>
        <taxon>Arthropoda</taxon>
        <taxon>Chelicerata</taxon>
        <taxon>Arachnida</taxon>
        <taxon>Araneae</taxon>
        <taxon>Araneomorphae</taxon>
        <taxon>Entelegynae</taxon>
        <taxon>Araneoidea</taxon>
        <taxon>Araneidae</taxon>
        <taxon>Araneus</taxon>
    </lineage>
</organism>
<gene>
    <name evidence="1" type="ORF">AVEN_5805_1</name>
</gene>
<dbReference type="EMBL" id="BGPR01008414">
    <property type="protein sequence ID" value="GBN33676.1"/>
    <property type="molecule type" value="Genomic_DNA"/>
</dbReference>
<comment type="caution">
    <text evidence="1">The sequence shown here is derived from an EMBL/GenBank/DDBJ whole genome shotgun (WGS) entry which is preliminary data.</text>
</comment>
<sequence>MKPFDIKYRRKKETDDEKEENVILMEESEDEDFCLFQQEMEAAGMEKIIYLESPMADFSTNLFVFIYNIGGVRMKSFKKLTVVNMI</sequence>
<evidence type="ECO:0000313" key="2">
    <source>
        <dbReference type="Proteomes" id="UP000499080"/>
    </source>
</evidence>
<keyword evidence="2" id="KW-1185">Reference proteome</keyword>
<accession>A0A4Y2N765</accession>
<proteinExistence type="predicted"/>
<dbReference type="Proteomes" id="UP000499080">
    <property type="component" value="Unassembled WGS sequence"/>
</dbReference>
<name>A0A4Y2N765_ARAVE</name>
<dbReference type="AlphaFoldDB" id="A0A4Y2N765"/>